<feature type="signal peptide" evidence="5">
    <location>
        <begin position="1"/>
        <end position="30"/>
    </location>
</feature>
<evidence type="ECO:0000313" key="7">
    <source>
        <dbReference type="EMBL" id="MDX6850604.1"/>
    </source>
</evidence>
<evidence type="ECO:0000256" key="3">
    <source>
        <dbReference type="ARBA" id="ARBA00022729"/>
    </source>
</evidence>
<keyword evidence="8" id="KW-1185">Reference proteome</keyword>
<dbReference type="Proteomes" id="UP001273505">
    <property type="component" value="Unassembled WGS sequence"/>
</dbReference>
<evidence type="ECO:0000259" key="6">
    <source>
        <dbReference type="Pfam" id="PF13229"/>
    </source>
</evidence>
<evidence type="ECO:0000256" key="1">
    <source>
        <dbReference type="ARBA" id="ARBA00004613"/>
    </source>
</evidence>
<dbReference type="PANTHER" id="PTHR40088">
    <property type="entry name" value="PECTATE LYASE (EUROFUNG)"/>
    <property type="match status" value="1"/>
</dbReference>
<dbReference type="PROSITE" id="PS51257">
    <property type="entry name" value="PROKAR_LIPOPROTEIN"/>
    <property type="match status" value="1"/>
</dbReference>
<proteinExistence type="predicted"/>
<dbReference type="Gene3D" id="2.160.20.10">
    <property type="entry name" value="Single-stranded right-handed beta-helix, Pectin lyase-like"/>
    <property type="match status" value="2"/>
</dbReference>
<keyword evidence="3 5" id="KW-0732">Signal</keyword>
<comment type="subcellular location">
    <subcellularLocation>
        <location evidence="1">Secreted</location>
    </subcellularLocation>
</comment>
<feature type="compositionally biased region" description="Polar residues" evidence="4">
    <location>
        <begin position="39"/>
        <end position="54"/>
    </location>
</feature>
<name>A0ABU4S0B7_9GAMM</name>
<dbReference type="InterPro" id="IPR052052">
    <property type="entry name" value="Polysaccharide_Lyase_9"/>
</dbReference>
<dbReference type="InterPro" id="IPR011050">
    <property type="entry name" value="Pectin_lyase_fold/virulence"/>
</dbReference>
<feature type="chain" id="PRO_5046433238" evidence="5">
    <location>
        <begin position="31"/>
        <end position="609"/>
    </location>
</feature>
<dbReference type="InterPro" id="IPR012334">
    <property type="entry name" value="Pectin_lyas_fold"/>
</dbReference>
<dbReference type="Pfam" id="PF13229">
    <property type="entry name" value="Beta_helix"/>
    <property type="match status" value="1"/>
</dbReference>
<accession>A0ABU4S0B7</accession>
<evidence type="ECO:0000256" key="5">
    <source>
        <dbReference type="SAM" id="SignalP"/>
    </source>
</evidence>
<dbReference type="EMBL" id="JAXAFO010000027">
    <property type="protein sequence ID" value="MDX6850604.1"/>
    <property type="molecule type" value="Genomic_DNA"/>
</dbReference>
<evidence type="ECO:0000256" key="4">
    <source>
        <dbReference type="SAM" id="MobiDB-lite"/>
    </source>
</evidence>
<gene>
    <name evidence="7" type="ORF">SCD92_14625</name>
</gene>
<comment type="caution">
    <text evidence="7">The sequence shown here is derived from an EMBL/GenBank/DDBJ whole genome shotgun (WGS) entry which is preliminary data.</text>
</comment>
<keyword evidence="2" id="KW-0964">Secreted</keyword>
<feature type="region of interest" description="Disordered" evidence="4">
    <location>
        <begin position="32"/>
        <end position="54"/>
    </location>
</feature>
<reference evidence="7 8" key="1">
    <citation type="submission" date="2023-11" db="EMBL/GenBank/DDBJ databases">
        <title>Gilvimarinus fulvus sp. nov., isolated from the surface of Kelp.</title>
        <authorList>
            <person name="Sun Y.Y."/>
            <person name="Gong Y."/>
            <person name="Du Z.J."/>
        </authorList>
    </citation>
    <scope>NUCLEOTIDE SEQUENCE [LARGE SCALE GENOMIC DNA]</scope>
    <source>
        <strain evidence="7 8">SDUM040013</strain>
    </source>
</reference>
<dbReference type="RefSeq" id="WP_302722114.1">
    <property type="nucleotide sequence ID" value="NZ_JAULRU010000430.1"/>
</dbReference>
<evidence type="ECO:0000256" key="2">
    <source>
        <dbReference type="ARBA" id="ARBA00022525"/>
    </source>
</evidence>
<feature type="domain" description="Right handed beta helix" evidence="6">
    <location>
        <begin position="266"/>
        <end position="436"/>
    </location>
</feature>
<dbReference type="InterPro" id="IPR039448">
    <property type="entry name" value="Beta_helix"/>
</dbReference>
<evidence type="ECO:0000313" key="8">
    <source>
        <dbReference type="Proteomes" id="UP001273505"/>
    </source>
</evidence>
<dbReference type="PANTHER" id="PTHR40088:SF2">
    <property type="entry name" value="SECRETED SUGAR HYDROLASE"/>
    <property type="match status" value="1"/>
</dbReference>
<sequence length="609" mass="66940">MTKRPISTRIYLFITALALPLFLSSCQVGPQPTPRTYHVSPQGSNGASGTANAPLNSINAAAQKAQPGDTVLVHAGTYREWVNPPRGGNVEQGPIVYKAASDGQVRILGSERVSGWQRQNNGLYRVSLDPDFFGDFNPFSQLTRHPEYVEADEEGDGWGWLKYGRWTHRGDIIADGKGLTERETLEDLADHPMSWFVREDNGNTILWANLADLDPSQASVEVTSRPFAFFPSKPGLSHITVEGFSFENIATHWAPPTVFQPGAIGPNGGSHWVIKNNTVLYSKAVCISIGNPNGAADKANSGYHQVIDNVLLRCGQGGIAGETWNKHSLIAGNHIEDINYREEFGGWETAGIKHHNTSNLVIKNNLIRNIYTLDPERGAAHGIWNDFKNKDWRIESNVIIGAEASSILFEANWDGYPNVFANNVIVGGQVSAYSSRGDVMLHNLFLDIEHAWGNQDWQGRPTLADSYWLNNLFIGKGLDPEIEATDFHYRHNAYLAGAKPLPQEADATTLSGEVEWALHEDETGLSLQLTLPQSAEGLNVTPVKADMINLSLTITPSVPEGFAGSPRPTDYYAPGPFVHLTPGRHSYPLLPLSERYQKAKAFIENSSAR</sequence>
<organism evidence="7 8">
    <name type="scientific">Gilvimarinus gilvus</name>
    <dbReference type="NCBI Taxonomy" id="3058038"/>
    <lineage>
        <taxon>Bacteria</taxon>
        <taxon>Pseudomonadati</taxon>
        <taxon>Pseudomonadota</taxon>
        <taxon>Gammaproteobacteria</taxon>
        <taxon>Cellvibrionales</taxon>
        <taxon>Cellvibrionaceae</taxon>
        <taxon>Gilvimarinus</taxon>
    </lineage>
</organism>
<dbReference type="SUPFAM" id="SSF51126">
    <property type="entry name" value="Pectin lyase-like"/>
    <property type="match status" value="1"/>
</dbReference>
<protein>
    <submittedName>
        <fullName evidence="7">Right-handed parallel beta-helix repeat-containing protein</fullName>
    </submittedName>
</protein>